<dbReference type="AlphaFoldDB" id="A0AAE0SHZ8"/>
<dbReference type="Proteomes" id="UP001195483">
    <property type="component" value="Unassembled WGS sequence"/>
</dbReference>
<feature type="non-terminal residue" evidence="1">
    <location>
        <position position="52"/>
    </location>
</feature>
<reference evidence="1" key="1">
    <citation type="journal article" date="2021" name="Genome Biol. Evol.">
        <title>A High-Quality Reference Genome for a Parasitic Bivalve with Doubly Uniparental Inheritance (Bivalvia: Unionida).</title>
        <authorList>
            <person name="Smith C.H."/>
        </authorList>
    </citation>
    <scope>NUCLEOTIDE SEQUENCE</scope>
    <source>
        <strain evidence="1">CHS0354</strain>
    </source>
</reference>
<sequence length="52" mass="5907">MFDKTLIDSTNESNKVSVLAFAVVKLESHENGFPLLHMLSTYNLHQKLRFAA</sequence>
<reference evidence="1" key="3">
    <citation type="submission" date="2023-05" db="EMBL/GenBank/DDBJ databases">
        <authorList>
            <person name="Smith C.H."/>
        </authorList>
    </citation>
    <scope>NUCLEOTIDE SEQUENCE</scope>
    <source>
        <strain evidence="1">CHS0354</strain>
        <tissue evidence="1">Mantle</tissue>
    </source>
</reference>
<organism evidence="1 2">
    <name type="scientific">Potamilus streckersoni</name>
    <dbReference type="NCBI Taxonomy" id="2493646"/>
    <lineage>
        <taxon>Eukaryota</taxon>
        <taxon>Metazoa</taxon>
        <taxon>Spiralia</taxon>
        <taxon>Lophotrochozoa</taxon>
        <taxon>Mollusca</taxon>
        <taxon>Bivalvia</taxon>
        <taxon>Autobranchia</taxon>
        <taxon>Heteroconchia</taxon>
        <taxon>Palaeoheterodonta</taxon>
        <taxon>Unionida</taxon>
        <taxon>Unionoidea</taxon>
        <taxon>Unionidae</taxon>
        <taxon>Ambleminae</taxon>
        <taxon>Lampsilini</taxon>
        <taxon>Potamilus</taxon>
    </lineage>
</organism>
<evidence type="ECO:0000313" key="1">
    <source>
        <dbReference type="EMBL" id="KAK3591790.1"/>
    </source>
</evidence>
<gene>
    <name evidence="1" type="ORF">CHS0354_007641</name>
</gene>
<name>A0AAE0SHZ8_9BIVA</name>
<proteinExistence type="predicted"/>
<comment type="caution">
    <text evidence="1">The sequence shown here is derived from an EMBL/GenBank/DDBJ whole genome shotgun (WGS) entry which is preliminary data.</text>
</comment>
<keyword evidence="2" id="KW-1185">Reference proteome</keyword>
<dbReference type="EMBL" id="JAEAOA010000520">
    <property type="protein sequence ID" value="KAK3591790.1"/>
    <property type="molecule type" value="Genomic_DNA"/>
</dbReference>
<evidence type="ECO:0000313" key="2">
    <source>
        <dbReference type="Proteomes" id="UP001195483"/>
    </source>
</evidence>
<accession>A0AAE0SHZ8</accession>
<reference evidence="1" key="2">
    <citation type="journal article" date="2021" name="Genome Biol. Evol.">
        <title>Developing a high-quality reference genome for a parasitic bivalve with doubly uniparental inheritance (Bivalvia: Unionida).</title>
        <authorList>
            <person name="Smith C.H."/>
        </authorList>
    </citation>
    <scope>NUCLEOTIDE SEQUENCE</scope>
    <source>
        <strain evidence="1">CHS0354</strain>
        <tissue evidence="1">Mantle</tissue>
    </source>
</reference>
<protein>
    <submittedName>
        <fullName evidence="1">Uncharacterized protein</fullName>
    </submittedName>
</protein>